<gene>
    <name evidence="1" type="ORF">AAFH96_22565</name>
</gene>
<dbReference type="RefSeq" id="WP_375735518.1">
    <property type="nucleotide sequence ID" value="NZ_JBCGDC010000071.1"/>
</dbReference>
<name>A0ABV5CV57_9ACTN</name>
<evidence type="ECO:0000313" key="1">
    <source>
        <dbReference type="EMBL" id="MFB6395874.1"/>
    </source>
</evidence>
<protein>
    <submittedName>
        <fullName evidence="1">Uncharacterized protein</fullName>
    </submittedName>
</protein>
<reference evidence="1 2" key="1">
    <citation type="submission" date="2024-04" db="EMBL/GenBank/DDBJ databases">
        <title>Polymorphospora sp. isolated from Baiyangdian Lake in Xiong'an New Area.</title>
        <authorList>
            <person name="Zhang X."/>
            <person name="Liu J."/>
        </authorList>
    </citation>
    <scope>NUCLEOTIDE SEQUENCE [LARGE SCALE GENOMIC DNA]</scope>
    <source>
        <strain evidence="1 2">2-325</strain>
    </source>
</reference>
<dbReference type="EMBL" id="JBCGDC010000071">
    <property type="protein sequence ID" value="MFB6395874.1"/>
    <property type="molecule type" value="Genomic_DNA"/>
</dbReference>
<evidence type="ECO:0000313" key="2">
    <source>
        <dbReference type="Proteomes" id="UP001582793"/>
    </source>
</evidence>
<accession>A0ABV5CV57</accession>
<organism evidence="1 2">
    <name type="scientific">Polymorphospora lycopeni</name>
    <dbReference type="NCBI Taxonomy" id="3140240"/>
    <lineage>
        <taxon>Bacteria</taxon>
        <taxon>Bacillati</taxon>
        <taxon>Actinomycetota</taxon>
        <taxon>Actinomycetes</taxon>
        <taxon>Micromonosporales</taxon>
        <taxon>Micromonosporaceae</taxon>
        <taxon>Polymorphospora</taxon>
    </lineage>
</organism>
<keyword evidence="2" id="KW-1185">Reference proteome</keyword>
<sequence>MSAVPVLAVLSEEPVEFASAGELAAVGEILADVEWFDLDGTIMVSPAGTLMVAEAACRANPTPILDLIIEQETESRHKCKHGSERVSGLTRETCVPQLRVDIVGART</sequence>
<proteinExistence type="predicted"/>
<comment type="caution">
    <text evidence="1">The sequence shown here is derived from an EMBL/GenBank/DDBJ whole genome shotgun (WGS) entry which is preliminary data.</text>
</comment>
<dbReference type="Proteomes" id="UP001582793">
    <property type="component" value="Unassembled WGS sequence"/>
</dbReference>